<protein>
    <submittedName>
        <fullName evidence="1">DNA polymerase III subunit delta</fullName>
    </submittedName>
</protein>
<dbReference type="InterPro" id="IPR027417">
    <property type="entry name" value="P-loop_NTPase"/>
</dbReference>
<dbReference type="Proteomes" id="UP000290657">
    <property type="component" value="Unassembled WGS sequence"/>
</dbReference>
<gene>
    <name evidence="1" type="ORF">CRV04_03675</name>
</gene>
<proteinExistence type="predicted"/>
<dbReference type="Gene3D" id="3.40.50.300">
    <property type="entry name" value="P-loop containing nucleotide triphosphate hydrolases"/>
    <property type="match status" value="1"/>
</dbReference>
<dbReference type="NCBIfam" id="NF006296">
    <property type="entry name" value="PRK08485.1"/>
    <property type="match status" value="1"/>
</dbReference>
<dbReference type="Pfam" id="PF13177">
    <property type="entry name" value="DNA_pol3_delta2"/>
    <property type="match status" value="1"/>
</dbReference>
<dbReference type="EMBL" id="PDKN01000002">
    <property type="protein sequence ID" value="RXJ60113.1"/>
    <property type="molecule type" value="Genomic_DNA"/>
</dbReference>
<dbReference type="OrthoDB" id="9811073at2"/>
<dbReference type="SUPFAM" id="SSF52540">
    <property type="entry name" value="P-loop containing nucleoside triphosphate hydrolases"/>
    <property type="match status" value="1"/>
</dbReference>
<keyword evidence="2" id="KW-1185">Reference proteome</keyword>
<organism evidence="1 2">
    <name type="scientific">Candidatus Marinarcus aquaticus</name>
    <dbReference type="NCBI Taxonomy" id="2044504"/>
    <lineage>
        <taxon>Bacteria</taxon>
        <taxon>Pseudomonadati</taxon>
        <taxon>Campylobacterota</taxon>
        <taxon>Epsilonproteobacteria</taxon>
        <taxon>Campylobacterales</taxon>
        <taxon>Arcobacteraceae</taxon>
        <taxon>Candidatus Marinarcus</taxon>
    </lineage>
</organism>
<sequence>MAIPTIHTSTILIINDIDATLQTLKQTLPPHFTRIIRNEEKDEFLIAQANATIKEAYIASNETKYIILCGSSFRKEAQNSLLKVLEEPPKNIVFIIITTSKSTLLPTIISRMPLKYLKKHSVVEPSNIDIAKLDLKEAYAFLKQNQKISKLEAKQLVESLLYKVNMQRIKLSKKELESFSTSIKLLELNTRPIHVITTLMLNLVHLKHKNKS</sequence>
<evidence type="ECO:0000313" key="1">
    <source>
        <dbReference type="EMBL" id="RXJ60113.1"/>
    </source>
</evidence>
<reference evidence="1 2" key="1">
    <citation type="submission" date="2017-10" db="EMBL/GenBank/DDBJ databases">
        <title>Genomics of the genus Arcobacter.</title>
        <authorList>
            <person name="Perez-Cataluna A."/>
            <person name="Figueras M.J."/>
        </authorList>
    </citation>
    <scope>NUCLEOTIDE SEQUENCE [LARGE SCALE GENOMIC DNA]</scope>
    <source>
        <strain evidence="1 2">CECT 8987</strain>
    </source>
</reference>
<comment type="caution">
    <text evidence="1">The sequence shown here is derived from an EMBL/GenBank/DDBJ whole genome shotgun (WGS) entry which is preliminary data.</text>
</comment>
<dbReference type="RefSeq" id="WP_128995462.1">
    <property type="nucleotide sequence ID" value="NZ_PDKN01000002.1"/>
</dbReference>
<dbReference type="AlphaFoldDB" id="A0A4Q0XSU3"/>
<name>A0A4Q0XSU3_9BACT</name>
<evidence type="ECO:0000313" key="2">
    <source>
        <dbReference type="Proteomes" id="UP000290657"/>
    </source>
</evidence>
<accession>A0A4Q0XSU3</accession>